<comment type="caution">
    <text evidence="1">The sequence shown here is derived from an EMBL/GenBank/DDBJ whole genome shotgun (WGS) entry which is preliminary data.</text>
</comment>
<name>A0ACC3DUH4_9PEZI</name>
<evidence type="ECO:0000313" key="2">
    <source>
        <dbReference type="Proteomes" id="UP001186974"/>
    </source>
</evidence>
<protein>
    <submittedName>
        <fullName evidence="1">Uncharacterized protein</fullName>
    </submittedName>
</protein>
<accession>A0ACC3DUH4</accession>
<reference evidence="1" key="1">
    <citation type="submission" date="2024-09" db="EMBL/GenBank/DDBJ databases">
        <title>Black Yeasts Isolated from many extreme environments.</title>
        <authorList>
            <person name="Coleine C."/>
            <person name="Stajich J.E."/>
            <person name="Selbmann L."/>
        </authorList>
    </citation>
    <scope>NUCLEOTIDE SEQUENCE</scope>
    <source>
        <strain evidence="1">CCFEE 5737</strain>
    </source>
</reference>
<gene>
    <name evidence="1" type="ORF">LTS18_002217</name>
</gene>
<dbReference type="EMBL" id="JAWDJW010000611">
    <property type="protein sequence ID" value="KAK3080351.1"/>
    <property type="molecule type" value="Genomic_DNA"/>
</dbReference>
<organism evidence="1 2">
    <name type="scientific">Coniosporium uncinatum</name>
    <dbReference type="NCBI Taxonomy" id="93489"/>
    <lineage>
        <taxon>Eukaryota</taxon>
        <taxon>Fungi</taxon>
        <taxon>Dikarya</taxon>
        <taxon>Ascomycota</taxon>
        <taxon>Pezizomycotina</taxon>
        <taxon>Dothideomycetes</taxon>
        <taxon>Dothideomycetes incertae sedis</taxon>
        <taxon>Coniosporium</taxon>
    </lineage>
</organism>
<evidence type="ECO:0000313" key="1">
    <source>
        <dbReference type="EMBL" id="KAK3080351.1"/>
    </source>
</evidence>
<sequence>MASTRSNAIITPDAPKPNGNYSHAITVGDTLHMCGFMGDDPATGEVKGDIEEQTERAILNIEAVLKAAGLTLDNVFQRRIYIIDMKQFRKVDAMWGKYFKEPYPVSTCVQIGALAKEGAVVELEVLAAKK</sequence>
<proteinExistence type="predicted"/>
<dbReference type="Proteomes" id="UP001186974">
    <property type="component" value="Unassembled WGS sequence"/>
</dbReference>
<keyword evidence="2" id="KW-1185">Reference proteome</keyword>